<evidence type="ECO:0000256" key="1">
    <source>
        <dbReference type="ARBA" id="ARBA00002668"/>
    </source>
</evidence>
<evidence type="ECO:0000313" key="4">
    <source>
        <dbReference type="EMBL" id="ONK57396.1"/>
    </source>
</evidence>
<dbReference type="OMA" id="NIKGCAL"/>
<dbReference type="InterPro" id="IPR011705">
    <property type="entry name" value="BACK"/>
</dbReference>
<dbReference type="SMART" id="SM00875">
    <property type="entry name" value="BACK"/>
    <property type="match status" value="1"/>
</dbReference>
<dbReference type="Gramene" id="ONK57396">
    <property type="protein sequence ID" value="ONK57396"/>
    <property type="gene ID" value="A4U43_C09F90"/>
</dbReference>
<dbReference type="SMART" id="SM00367">
    <property type="entry name" value="LRR_CC"/>
    <property type="match status" value="7"/>
</dbReference>
<evidence type="ECO:0000313" key="5">
    <source>
        <dbReference type="Proteomes" id="UP000243459"/>
    </source>
</evidence>
<dbReference type="SMART" id="SM00225">
    <property type="entry name" value="BTB"/>
    <property type="match status" value="1"/>
</dbReference>
<dbReference type="Pfam" id="PF07707">
    <property type="entry name" value="BACK"/>
    <property type="match status" value="1"/>
</dbReference>
<dbReference type="EMBL" id="CM007389">
    <property type="protein sequence ID" value="ONK57396.1"/>
    <property type="molecule type" value="Genomic_DNA"/>
</dbReference>
<feature type="domain" description="BTB" evidence="3">
    <location>
        <begin position="43"/>
        <end position="109"/>
    </location>
</feature>
<dbReference type="GO" id="GO:0019005">
    <property type="term" value="C:SCF ubiquitin ligase complex"/>
    <property type="evidence" value="ECO:0007669"/>
    <property type="project" value="TreeGrafter"/>
</dbReference>
<organism evidence="4 5">
    <name type="scientific">Asparagus officinalis</name>
    <name type="common">Garden asparagus</name>
    <dbReference type="NCBI Taxonomy" id="4686"/>
    <lineage>
        <taxon>Eukaryota</taxon>
        <taxon>Viridiplantae</taxon>
        <taxon>Streptophyta</taxon>
        <taxon>Embryophyta</taxon>
        <taxon>Tracheophyta</taxon>
        <taxon>Spermatophyta</taxon>
        <taxon>Magnoliopsida</taxon>
        <taxon>Liliopsida</taxon>
        <taxon>Asparagales</taxon>
        <taxon>Asparagaceae</taxon>
        <taxon>Asparagoideae</taxon>
        <taxon>Asparagus</taxon>
    </lineage>
</organism>
<dbReference type="Gene3D" id="1.25.40.420">
    <property type="match status" value="1"/>
</dbReference>
<dbReference type="SUPFAM" id="SSF54695">
    <property type="entry name" value="POZ domain"/>
    <property type="match status" value="1"/>
</dbReference>
<name>A0A5P1E8X5_ASPOF</name>
<dbReference type="GO" id="GO:0031146">
    <property type="term" value="P:SCF-dependent proteasomal ubiquitin-dependent protein catabolic process"/>
    <property type="evidence" value="ECO:0007669"/>
    <property type="project" value="TreeGrafter"/>
</dbReference>
<sequence length="972" mass="108902">MAPSSPSDDDVVVLELTDPCAVDDQSSRDEISISTSDIHSWNLDLILCSRIVKVHANRSRLVEESCYFRGLLSGSFSESSLHQVSVQWNTEGVLSVLRYIHGHSLNVMPDNFLLLLEAALYFGVDNLYLECETWFRHITSVKDLHIQQMPLEMVLEIWKFGREHGIKFVQELCESYLSQHFAWASSCSSFGDIPYDLLLSCLEHPWLTVECEKQLCEALETWLANNNKSLDGLPSNSSIDKFDILKKVKVSLLPLEYAAGLRRRLLQFADEVICSILNLLKDSSYSLMHAVTRGDTEKYRIRLTQYSEKIVLSGCTHLTAPFLFLAVLPHGLDVMQKARIIRALVELDGHRGDYYRILEKSPNILCFGHVNEVNISMCLKMNFGAAIAWLHMAFPSLKILKASHCLHFTMEDLFYLIRKCLLMNEVDLTVDVSPVTPTISVLSATVEGSQFFDGKPRKNSEKVIPLSNIGKYSLGKPVVANISKLTLEGRNDITDSDLLCISILSDSLDYLNIKGCTMVTDMGISNLICKCRKVHSLVLSYTSFGRISILTLCSSNTSSDGSHGVYHCHKHSDMMAFGLQQLHLDSCKGVDQTSMAQLMSHTYMLKILSLKDTCLIDDALYEFMGSSLESLDVSETMVSSQALTHIIKMNPRMRCLKATCCRNLYQFKDKSMPDISSSTSEDLFRELGKTCILEEVALGWGFSSFQLEMLKPSISKLRAITLGLGASLDNQTLSVIPEVCPQLESVILNFQVISDNVVRKILQSLKQLQMLWLCCCLGDLTSFSLRISNVNIKTLKLEWVTPWMTNTDLVVLTENCPSLVELSLSGCKLLDSSTQEIISSGWPGLTLIHFESCGKVTAHGVSSLFNCKAVEDLLLRHNGRGIGRNVIYDAASKLPLLRKLALDLCDACDGGFDGPNLTERLYMRNIRISRCMSHKCGLELQSAEAFKPVHKETIVMEWTSAELRTIIVKERI</sequence>
<comment type="pathway">
    <text evidence="2">Protein modification; protein ubiquitination.</text>
</comment>
<dbReference type="OrthoDB" id="775260at2759"/>
<dbReference type="AlphaFoldDB" id="A0A5P1E8X5"/>
<dbReference type="Pfam" id="PF00651">
    <property type="entry name" value="BTB"/>
    <property type="match status" value="1"/>
</dbReference>
<reference evidence="5" key="1">
    <citation type="journal article" date="2017" name="Nat. Commun.">
        <title>The asparagus genome sheds light on the origin and evolution of a young Y chromosome.</title>
        <authorList>
            <person name="Harkess A."/>
            <person name="Zhou J."/>
            <person name="Xu C."/>
            <person name="Bowers J.E."/>
            <person name="Van der Hulst R."/>
            <person name="Ayyampalayam S."/>
            <person name="Mercati F."/>
            <person name="Riccardi P."/>
            <person name="McKain M.R."/>
            <person name="Kakrana A."/>
            <person name="Tang H."/>
            <person name="Ray J."/>
            <person name="Groenendijk J."/>
            <person name="Arikit S."/>
            <person name="Mathioni S.M."/>
            <person name="Nakano M."/>
            <person name="Shan H."/>
            <person name="Telgmann-Rauber A."/>
            <person name="Kanno A."/>
            <person name="Yue Z."/>
            <person name="Chen H."/>
            <person name="Li W."/>
            <person name="Chen Y."/>
            <person name="Xu X."/>
            <person name="Zhang Y."/>
            <person name="Luo S."/>
            <person name="Chen H."/>
            <person name="Gao J."/>
            <person name="Mao Z."/>
            <person name="Pires J.C."/>
            <person name="Luo M."/>
            <person name="Kudrna D."/>
            <person name="Wing R.A."/>
            <person name="Meyers B.C."/>
            <person name="Yi K."/>
            <person name="Kong H."/>
            <person name="Lavrijsen P."/>
            <person name="Sunseri F."/>
            <person name="Falavigna A."/>
            <person name="Ye Y."/>
            <person name="Leebens-Mack J.H."/>
            <person name="Chen G."/>
        </authorList>
    </citation>
    <scope>NUCLEOTIDE SEQUENCE [LARGE SCALE GENOMIC DNA]</scope>
    <source>
        <strain evidence="5">cv. DH0086</strain>
    </source>
</reference>
<proteinExistence type="predicted"/>
<dbReference type="PROSITE" id="PS50097">
    <property type="entry name" value="BTB"/>
    <property type="match status" value="1"/>
</dbReference>
<dbReference type="Gene3D" id="3.80.10.10">
    <property type="entry name" value="Ribonuclease Inhibitor"/>
    <property type="match status" value="2"/>
</dbReference>
<accession>A0A5P1E8X5</accession>
<evidence type="ECO:0000256" key="2">
    <source>
        <dbReference type="ARBA" id="ARBA00004906"/>
    </source>
</evidence>
<dbReference type="Proteomes" id="UP000243459">
    <property type="component" value="Chromosome 9"/>
</dbReference>
<keyword evidence="5" id="KW-1185">Reference proteome</keyword>
<protein>
    <recommendedName>
        <fullName evidence="3">BTB domain-containing protein</fullName>
    </recommendedName>
</protein>
<dbReference type="InterPro" id="IPR011333">
    <property type="entry name" value="SKP1/BTB/POZ_sf"/>
</dbReference>
<dbReference type="InterPro" id="IPR000210">
    <property type="entry name" value="BTB/POZ_dom"/>
</dbReference>
<dbReference type="PANTHER" id="PTHR13318">
    <property type="entry name" value="PARTNER OF PAIRED, ISOFORM B-RELATED"/>
    <property type="match status" value="1"/>
</dbReference>
<gene>
    <name evidence="4" type="ORF">A4U43_C09F90</name>
</gene>
<comment type="function">
    <text evidence="1">May act as a substrate-specific adapter of an E3 ubiquitin-protein ligase complex (CUL3-RBX1-BTB) which mediates the ubiquitination and subsequent proteasomal degradation of target proteins.</text>
</comment>
<evidence type="ECO:0000259" key="3">
    <source>
        <dbReference type="PROSITE" id="PS50097"/>
    </source>
</evidence>
<dbReference type="InterPro" id="IPR006553">
    <property type="entry name" value="Leu-rich_rpt_Cys-con_subtyp"/>
</dbReference>
<dbReference type="InterPro" id="IPR032675">
    <property type="entry name" value="LRR_dom_sf"/>
</dbReference>
<dbReference type="SUPFAM" id="SSF52047">
    <property type="entry name" value="RNI-like"/>
    <property type="match status" value="2"/>
</dbReference>
<dbReference type="Gene3D" id="3.30.710.10">
    <property type="entry name" value="Potassium Channel Kv1.1, Chain A"/>
    <property type="match status" value="1"/>
</dbReference>